<evidence type="ECO:0000313" key="2">
    <source>
        <dbReference type="Proteomes" id="UP000824782"/>
    </source>
</evidence>
<name>A0AAV6YX23_ENGPU</name>
<reference evidence="1" key="1">
    <citation type="thesis" date="2020" institute="ProQuest LLC" country="789 East Eisenhower Parkway, Ann Arbor, MI, USA">
        <title>Comparative Genomics and Chromosome Evolution.</title>
        <authorList>
            <person name="Mudd A.B."/>
        </authorList>
    </citation>
    <scope>NUCLEOTIDE SEQUENCE</scope>
    <source>
        <strain evidence="1">237g6f4</strain>
        <tissue evidence="1">Blood</tissue>
    </source>
</reference>
<proteinExistence type="predicted"/>
<sequence length="83" mass="9331">MFLDQCATRIAQKVYVIPFEGKPLPPIISQVKLGCIVLLYVGIVPPRASIFLSPLTSRSKPMQGRDIWPRFPEYPIAEAACRM</sequence>
<gene>
    <name evidence="1" type="ORF">GDO81_020579</name>
</gene>
<dbReference type="AlphaFoldDB" id="A0AAV6YX23"/>
<dbReference type="EMBL" id="WNYA01013680">
    <property type="protein sequence ID" value="KAG8539657.1"/>
    <property type="molecule type" value="Genomic_DNA"/>
</dbReference>
<accession>A0AAV6YX23</accession>
<protein>
    <submittedName>
        <fullName evidence="1">Uncharacterized protein</fullName>
    </submittedName>
</protein>
<keyword evidence="2" id="KW-1185">Reference proteome</keyword>
<organism evidence="1 2">
    <name type="scientific">Engystomops pustulosus</name>
    <name type="common">Tungara frog</name>
    <name type="synonym">Physalaemus pustulosus</name>
    <dbReference type="NCBI Taxonomy" id="76066"/>
    <lineage>
        <taxon>Eukaryota</taxon>
        <taxon>Metazoa</taxon>
        <taxon>Chordata</taxon>
        <taxon>Craniata</taxon>
        <taxon>Vertebrata</taxon>
        <taxon>Euteleostomi</taxon>
        <taxon>Amphibia</taxon>
        <taxon>Batrachia</taxon>
        <taxon>Anura</taxon>
        <taxon>Neobatrachia</taxon>
        <taxon>Hyloidea</taxon>
        <taxon>Leptodactylidae</taxon>
        <taxon>Leiuperinae</taxon>
        <taxon>Engystomops</taxon>
    </lineage>
</organism>
<dbReference type="Proteomes" id="UP000824782">
    <property type="component" value="Unassembled WGS sequence"/>
</dbReference>
<comment type="caution">
    <text evidence="1">The sequence shown here is derived from an EMBL/GenBank/DDBJ whole genome shotgun (WGS) entry which is preliminary data.</text>
</comment>
<evidence type="ECO:0000313" key="1">
    <source>
        <dbReference type="EMBL" id="KAG8539657.1"/>
    </source>
</evidence>